<comment type="subcellular location">
    <subcellularLocation>
        <location evidence="4">Cytoplasm</location>
    </subcellularLocation>
</comment>
<comment type="catalytic activity">
    <reaction evidence="4">
        <text>a 2'-deoxyribonucleoside 5'-triphosphate + H2O = a 2'-deoxyribonucleoside 5'-phosphate + diphosphate + H(+)</text>
        <dbReference type="Rhea" id="RHEA:44644"/>
        <dbReference type="ChEBI" id="CHEBI:15377"/>
        <dbReference type="ChEBI" id="CHEBI:15378"/>
        <dbReference type="ChEBI" id="CHEBI:33019"/>
        <dbReference type="ChEBI" id="CHEBI:61560"/>
        <dbReference type="ChEBI" id="CHEBI:65317"/>
        <dbReference type="EC" id="3.6.1.9"/>
    </reaction>
</comment>
<dbReference type="InterPro" id="IPR003697">
    <property type="entry name" value="Maf-like"/>
</dbReference>
<dbReference type="EC" id="3.6.1.9" evidence="4"/>
<accession>A0A2T4ZF33</accession>
<dbReference type="Gene3D" id="3.90.950.10">
    <property type="match status" value="1"/>
</dbReference>
<dbReference type="OrthoDB" id="9813962at2"/>
<comment type="function">
    <text evidence="4">Nucleoside triphosphate pyrophosphatase. May have a dual role in cell division arrest and in preventing the incorporation of modified nucleotides into cellular nucleic acids.</text>
</comment>
<comment type="caution">
    <text evidence="4">Lacks conserved residue(s) required for the propagation of feature annotation.</text>
</comment>
<dbReference type="Proteomes" id="UP000241808">
    <property type="component" value="Unassembled WGS sequence"/>
</dbReference>
<evidence type="ECO:0000256" key="3">
    <source>
        <dbReference type="ARBA" id="ARBA00023080"/>
    </source>
</evidence>
<keyword evidence="4" id="KW-0963">Cytoplasm</keyword>
<feature type="signal peptide" evidence="5">
    <location>
        <begin position="1"/>
        <end position="19"/>
    </location>
</feature>
<dbReference type="AlphaFoldDB" id="A0A2T4ZF33"/>
<dbReference type="CDD" id="cd00555">
    <property type="entry name" value="Maf"/>
    <property type="match status" value="1"/>
</dbReference>
<comment type="catalytic activity">
    <reaction evidence="4">
        <text>a ribonucleoside 5'-triphosphate + H2O = a ribonucleoside 5'-phosphate + diphosphate + H(+)</text>
        <dbReference type="Rhea" id="RHEA:23996"/>
        <dbReference type="ChEBI" id="CHEBI:15377"/>
        <dbReference type="ChEBI" id="CHEBI:15378"/>
        <dbReference type="ChEBI" id="CHEBI:33019"/>
        <dbReference type="ChEBI" id="CHEBI:58043"/>
        <dbReference type="ChEBI" id="CHEBI:61557"/>
        <dbReference type="EC" id="3.6.1.9"/>
    </reaction>
</comment>
<evidence type="ECO:0000256" key="5">
    <source>
        <dbReference type="SAM" id="SignalP"/>
    </source>
</evidence>
<dbReference type="GO" id="GO:0009117">
    <property type="term" value="P:nucleotide metabolic process"/>
    <property type="evidence" value="ECO:0007669"/>
    <property type="project" value="UniProtKB-KW"/>
</dbReference>
<dbReference type="PIRSF" id="PIRSF006305">
    <property type="entry name" value="Maf"/>
    <property type="match status" value="1"/>
</dbReference>
<dbReference type="GO" id="GO:0005737">
    <property type="term" value="C:cytoplasm"/>
    <property type="evidence" value="ECO:0007669"/>
    <property type="project" value="UniProtKB-SubCell"/>
</dbReference>
<dbReference type="InterPro" id="IPR029001">
    <property type="entry name" value="ITPase-like_fam"/>
</dbReference>
<dbReference type="EMBL" id="PZZL01000003">
    <property type="protein sequence ID" value="PTM60470.1"/>
    <property type="molecule type" value="Genomic_DNA"/>
</dbReference>
<name>A0A2T4ZF33_9HYPH</name>
<comment type="caution">
    <text evidence="6">The sequence shown here is derived from an EMBL/GenBank/DDBJ whole genome shotgun (WGS) entry which is preliminary data.</text>
</comment>
<evidence type="ECO:0000313" key="6">
    <source>
        <dbReference type="EMBL" id="PTM60470.1"/>
    </source>
</evidence>
<keyword evidence="2 4" id="KW-0378">Hydrolase</keyword>
<dbReference type="Pfam" id="PF02545">
    <property type="entry name" value="Maf"/>
    <property type="match status" value="1"/>
</dbReference>
<gene>
    <name evidence="6" type="ORF">C8P69_103404</name>
</gene>
<feature type="active site" description="Proton acceptor" evidence="4">
    <location>
        <position position="75"/>
    </location>
</feature>
<sequence>MSALVLASKSAARAAMLQAAGITVALAPADIDERAFDEAWSREGHGPDVVARLLAEEKARAVSRTHPGAVVIGADQTLALGPRRFSKPADVAEARANLATLRGETHHLHSGVALVRDGETLFATVSSAAMAMRAFSDAFLDAYIERQGGRVLSSVGCYQLEGEGIQLFERIDGDYFTILGMPLLPLLSALRHHGLVAS</sequence>
<feature type="chain" id="PRO_5015737991" description="Nucleoside triphosphate pyrophosphatase" evidence="5">
    <location>
        <begin position="20"/>
        <end position="198"/>
    </location>
</feature>
<evidence type="ECO:0000256" key="2">
    <source>
        <dbReference type="ARBA" id="ARBA00022801"/>
    </source>
</evidence>
<dbReference type="SUPFAM" id="SSF52972">
    <property type="entry name" value="ITPase-like"/>
    <property type="match status" value="1"/>
</dbReference>
<comment type="cofactor">
    <cofactor evidence="1 4">
        <name>a divalent metal cation</name>
        <dbReference type="ChEBI" id="CHEBI:60240"/>
    </cofactor>
</comment>
<dbReference type="PANTHER" id="PTHR43213">
    <property type="entry name" value="BIFUNCTIONAL DTTP/UTP PYROPHOSPHATASE/METHYLTRANSFERASE PROTEIN-RELATED"/>
    <property type="match status" value="1"/>
</dbReference>
<comment type="similarity">
    <text evidence="4">Belongs to the Maf family.</text>
</comment>
<keyword evidence="5" id="KW-0732">Signal</keyword>
<dbReference type="PANTHER" id="PTHR43213:SF5">
    <property type="entry name" value="BIFUNCTIONAL DTTP_UTP PYROPHOSPHATASE_METHYLTRANSFERASE PROTEIN-RELATED"/>
    <property type="match status" value="1"/>
</dbReference>
<keyword evidence="7" id="KW-1185">Reference proteome</keyword>
<protein>
    <recommendedName>
        <fullName evidence="4">Nucleoside triphosphate pyrophosphatase</fullName>
        <ecNumber evidence="4">3.6.1.9</ecNumber>
    </recommendedName>
    <alternativeName>
        <fullName evidence="4">Nucleotide pyrophosphatase</fullName>
        <shortName evidence="4">Nucleotide PPase</shortName>
    </alternativeName>
</protein>
<evidence type="ECO:0000256" key="1">
    <source>
        <dbReference type="ARBA" id="ARBA00001968"/>
    </source>
</evidence>
<evidence type="ECO:0000256" key="4">
    <source>
        <dbReference type="HAMAP-Rule" id="MF_00528"/>
    </source>
</evidence>
<keyword evidence="3 4" id="KW-0546">Nucleotide metabolism</keyword>
<evidence type="ECO:0000313" key="7">
    <source>
        <dbReference type="Proteomes" id="UP000241808"/>
    </source>
</evidence>
<organism evidence="6 7">
    <name type="scientific">Phreatobacter oligotrophus</name>
    <dbReference type="NCBI Taxonomy" id="1122261"/>
    <lineage>
        <taxon>Bacteria</taxon>
        <taxon>Pseudomonadati</taxon>
        <taxon>Pseudomonadota</taxon>
        <taxon>Alphaproteobacteria</taxon>
        <taxon>Hyphomicrobiales</taxon>
        <taxon>Phreatobacteraceae</taxon>
        <taxon>Phreatobacter</taxon>
    </lineage>
</organism>
<dbReference type="GO" id="GO:0047429">
    <property type="term" value="F:nucleoside triphosphate diphosphatase activity"/>
    <property type="evidence" value="ECO:0007669"/>
    <property type="project" value="UniProtKB-EC"/>
</dbReference>
<proteinExistence type="inferred from homology"/>
<reference evidence="6 7" key="1">
    <citation type="submission" date="2018-04" db="EMBL/GenBank/DDBJ databases">
        <title>Genomic Encyclopedia of Archaeal and Bacterial Type Strains, Phase II (KMG-II): from individual species to whole genera.</title>
        <authorList>
            <person name="Goeker M."/>
        </authorList>
    </citation>
    <scope>NUCLEOTIDE SEQUENCE [LARGE SCALE GENOMIC DNA]</scope>
    <source>
        <strain evidence="6 7">DSM 25521</strain>
    </source>
</reference>
<dbReference type="HAMAP" id="MF_00528">
    <property type="entry name" value="Maf"/>
    <property type="match status" value="1"/>
</dbReference>
<dbReference type="RefSeq" id="WP_108176293.1">
    <property type="nucleotide sequence ID" value="NZ_PZZL01000003.1"/>
</dbReference>